<name>A0ACB9KRP4_BAUVA</name>
<dbReference type="Proteomes" id="UP000828941">
    <property type="component" value="Chromosome 13"/>
</dbReference>
<organism evidence="1 2">
    <name type="scientific">Bauhinia variegata</name>
    <name type="common">Purple orchid tree</name>
    <name type="synonym">Phanera variegata</name>
    <dbReference type="NCBI Taxonomy" id="167791"/>
    <lineage>
        <taxon>Eukaryota</taxon>
        <taxon>Viridiplantae</taxon>
        <taxon>Streptophyta</taxon>
        <taxon>Embryophyta</taxon>
        <taxon>Tracheophyta</taxon>
        <taxon>Spermatophyta</taxon>
        <taxon>Magnoliopsida</taxon>
        <taxon>eudicotyledons</taxon>
        <taxon>Gunneridae</taxon>
        <taxon>Pentapetalae</taxon>
        <taxon>rosids</taxon>
        <taxon>fabids</taxon>
        <taxon>Fabales</taxon>
        <taxon>Fabaceae</taxon>
        <taxon>Cercidoideae</taxon>
        <taxon>Cercideae</taxon>
        <taxon>Bauhiniinae</taxon>
        <taxon>Bauhinia</taxon>
    </lineage>
</organism>
<sequence>MQYQEIFSFIFTLLILHLNLCARNAQALDCRGPPKTITVSQSGTANFKTVQSAVESVPSDNSQWIHIKISPGIIGAGSKSTSIEFDGLPPFNTPTFSTSGADNIIVEGITFKNTHNDPIQLEASPIRPAEAARIEGDKIAIFDCSFFGVQDTSGRHYYHNCYIQGAIDFIFGKGQSMFEESIIDYSVGKYGLKGLVGFLTAQKREAANETNGFVFKNCTITGKGKTFLGRGYGNFSRVIIADSLMEDVITPMGWNAWRGARHE</sequence>
<dbReference type="EMBL" id="CM039438">
    <property type="protein sequence ID" value="KAI4299765.1"/>
    <property type="molecule type" value="Genomic_DNA"/>
</dbReference>
<keyword evidence="2" id="KW-1185">Reference proteome</keyword>
<protein>
    <submittedName>
        <fullName evidence="1">Uncharacterized protein</fullName>
    </submittedName>
</protein>
<comment type="caution">
    <text evidence="1">The sequence shown here is derived from an EMBL/GenBank/DDBJ whole genome shotgun (WGS) entry which is preliminary data.</text>
</comment>
<proteinExistence type="predicted"/>
<evidence type="ECO:0000313" key="1">
    <source>
        <dbReference type="EMBL" id="KAI4299765.1"/>
    </source>
</evidence>
<reference evidence="1 2" key="1">
    <citation type="journal article" date="2022" name="DNA Res.">
        <title>Chromosomal-level genome assembly of the orchid tree Bauhinia variegata (Leguminosae; Cercidoideae) supports the allotetraploid origin hypothesis of Bauhinia.</title>
        <authorList>
            <person name="Zhong Y."/>
            <person name="Chen Y."/>
            <person name="Zheng D."/>
            <person name="Pang J."/>
            <person name="Liu Y."/>
            <person name="Luo S."/>
            <person name="Meng S."/>
            <person name="Qian L."/>
            <person name="Wei D."/>
            <person name="Dai S."/>
            <person name="Zhou R."/>
        </authorList>
    </citation>
    <scope>NUCLEOTIDE SEQUENCE [LARGE SCALE GENOMIC DNA]</scope>
    <source>
        <strain evidence="1">BV-YZ2020</strain>
    </source>
</reference>
<evidence type="ECO:0000313" key="2">
    <source>
        <dbReference type="Proteomes" id="UP000828941"/>
    </source>
</evidence>
<gene>
    <name evidence="1" type="ORF">L6164_033192</name>
</gene>
<accession>A0ACB9KRP4</accession>